<dbReference type="OrthoDB" id="4664297at2759"/>
<keyword evidence="9" id="KW-0119">Carbohydrate metabolism</keyword>
<evidence type="ECO:0000256" key="16">
    <source>
        <dbReference type="PIRSR" id="PIRSR602401-1"/>
    </source>
</evidence>
<dbReference type="EMBL" id="JAMYWD010000003">
    <property type="protein sequence ID" value="KAJ4976442.1"/>
    <property type="molecule type" value="Genomic_DNA"/>
</dbReference>
<dbReference type="GO" id="GO:0016705">
    <property type="term" value="F:oxidoreductase activity, acting on paired donors, with incorporation or reduction of molecular oxygen"/>
    <property type="evidence" value="ECO:0007669"/>
    <property type="project" value="InterPro"/>
</dbReference>
<dbReference type="AlphaFoldDB" id="A0A9Q0KTJ2"/>
<comment type="catalytic activity">
    <reaction evidence="12">
        <text>campesterol + reduced [NADPH--hemoprotein reductase] + O2 = (22S)-22-hydroxycampesterol + oxidized [NADPH--hemoprotein reductase] + H2O + H(+)</text>
        <dbReference type="Rhea" id="RHEA:69835"/>
        <dbReference type="Rhea" id="RHEA-COMP:11964"/>
        <dbReference type="Rhea" id="RHEA-COMP:11965"/>
        <dbReference type="ChEBI" id="CHEBI:15377"/>
        <dbReference type="ChEBI" id="CHEBI:15378"/>
        <dbReference type="ChEBI" id="CHEBI:15379"/>
        <dbReference type="ChEBI" id="CHEBI:28623"/>
        <dbReference type="ChEBI" id="CHEBI:57618"/>
        <dbReference type="ChEBI" id="CHEBI:58210"/>
        <dbReference type="ChEBI" id="CHEBI:72331"/>
    </reaction>
    <physiologicalReaction direction="left-to-right" evidence="12">
        <dbReference type="Rhea" id="RHEA:69836"/>
    </physiologicalReaction>
</comment>
<evidence type="ECO:0000256" key="9">
    <source>
        <dbReference type="ARBA" id="ARBA00023277"/>
    </source>
</evidence>
<evidence type="ECO:0000256" key="11">
    <source>
        <dbReference type="ARBA" id="ARBA00049426"/>
    </source>
</evidence>
<comment type="pathway">
    <text evidence="13">Steroid biosynthesis.</text>
</comment>
<keyword evidence="8" id="KW-0472">Membrane</keyword>
<evidence type="ECO:0000256" key="5">
    <source>
        <dbReference type="ARBA" id="ARBA00022692"/>
    </source>
</evidence>
<evidence type="ECO:0000256" key="6">
    <source>
        <dbReference type="ARBA" id="ARBA00022723"/>
    </source>
</evidence>
<comment type="similarity">
    <text evidence="3">Belongs to the glycosyl hydrolases 36 family.</text>
</comment>
<accession>A0A9Q0KTJ2</accession>
<dbReference type="Gene3D" id="1.10.630.10">
    <property type="entry name" value="Cytochrome P450"/>
    <property type="match status" value="1"/>
</dbReference>
<proteinExistence type="inferred from homology"/>
<reference evidence="17" key="1">
    <citation type="journal article" date="2023" name="Plant J.">
        <title>The genome of the king protea, Protea cynaroides.</title>
        <authorList>
            <person name="Chang J."/>
            <person name="Duong T.A."/>
            <person name="Schoeman C."/>
            <person name="Ma X."/>
            <person name="Roodt D."/>
            <person name="Barker N."/>
            <person name="Li Z."/>
            <person name="Van de Peer Y."/>
            <person name="Mizrachi E."/>
        </authorList>
    </citation>
    <scope>NUCLEOTIDE SEQUENCE</scope>
    <source>
        <tissue evidence="17">Young leaves</tissue>
    </source>
</reference>
<evidence type="ECO:0000256" key="4">
    <source>
        <dbReference type="ARBA" id="ARBA00012708"/>
    </source>
</evidence>
<comment type="catalytic activity">
    <reaction evidence="11">
        <text>alpha-D-galactosyl-(1-&gt;3)-1D-myo-inositol + sucrose = raffinose + myo-inositol</text>
        <dbReference type="Rhea" id="RHEA:20161"/>
        <dbReference type="ChEBI" id="CHEBI:16634"/>
        <dbReference type="ChEBI" id="CHEBI:17268"/>
        <dbReference type="ChEBI" id="CHEBI:17505"/>
        <dbReference type="ChEBI" id="CHEBI:17992"/>
        <dbReference type="EC" id="2.4.1.82"/>
    </reaction>
</comment>
<evidence type="ECO:0000256" key="14">
    <source>
        <dbReference type="ARBA" id="ARBA00067336"/>
    </source>
</evidence>
<dbReference type="SUPFAM" id="SSF51445">
    <property type="entry name" value="(Trans)glycosidases"/>
    <property type="match status" value="1"/>
</dbReference>
<dbReference type="Proteomes" id="UP001141806">
    <property type="component" value="Unassembled WGS sequence"/>
</dbReference>
<dbReference type="PANTHER" id="PTHR31268">
    <property type="match status" value="1"/>
</dbReference>
<comment type="caution">
    <text evidence="17">The sequence shown here is derived from an EMBL/GenBank/DDBJ whole genome shotgun (WGS) entry which is preliminary data.</text>
</comment>
<dbReference type="GO" id="GO:0016020">
    <property type="term" value="C:membrane"/>
    <property type="evidence" value="ECO:0007669"/>
    <property type="project" value="UniProtKB-SubCell"/>
</dbReference>
<dbReference type="Gene3D" id="3.20.20.70">
    <property type="entry name" value="Aldolase class I"/>
    <property type="match status" value="1"/>
</dbReference>
<organism evidence="17 18">
    <name type="scientific">Protea cynaroides</name>
    <dbReference type="NCBI Taxonomy" id="273540"/>
    <lineage>
        <taxon>Eukaryota</taxon>
        <taxon>Viridiplantae</taxon>
        <taxon>Streptophyta</taxon>
        <taxon>Embryophyta</taxon>
        <taxon>Tracheophyta</taxon>
        <taxon>Spermatophyta</taxon>
        <taxon>Magnoliopsida</taxon>
        <taxon>Proteales</taxon>
        <taxon>Proteaceae</taxon>
        <taxon>Protea</taxon>
    </lineage>
</organism>
<evidence type="ECO:0000256" key="12">
    <source>
        <dbReference type="ARBA" id="ARBA00052777"/>
    </source>
</evidence>
<evidence type="ECO:0000256" key="2">
    <source>
        <dbReference type="ARBA" id="ARBA00004972"/>
    </source>
</evidence>
<keyword evidence="6 16" id="KW-0479">Metal-binding</keyword>
<keyword evidence="16" id="KW-0349">Heme</keyword>
<dbReference type="InterPro" id="IPR017853">
    <property type="entry name" value="GH"/>
</dbReference>
<comment type="pathway">
    <text evidence="2">Hormone biosynthesis.</text>
</comment>
<evidence type="ECO:0000256" key="13">
    <source>
        <dbReference type="ARBA" id="ARBA00060577"/>
    </source>
</evidence>
<evidence type="ECO:0000256" key="10">
    <source>
        <dbReference type="ARBA" id="ARBA00037910"/>
    </source>
</evidence>
<keyword evidence="18" id="KW-1185">Reference proteome</keyword>
<dbReference type="InterPro" id="IPR036396">
    <property type="entry name" value="Cyt_P450_sf"/>
</dbReference>
<sequence length="1123" mass="126721">MLLNAPTSLFLYPNRRIFSNGCLRVQKTWKQSMCISTKPVIDDRILRISDKDALTAVPENIVVTPSTNASVFLGATSSEKSCRHVFKLGVMELRFLSLFRFNIWWMIPRVGNSGSDVPVETQMLLLEAREEQVVSASNASPSYILFLPVLDGDFRSSLQGNSANELELCVESGDPAIVASQFLNAVFVNYGNSPFDLMKESMKILEKHKGTFSIRETKKMPGMLDWFGWCTWDAFYTEVTPQGIKDGLKSLSDGGTPAKFIIIDDGWQETYNDLQKEEELSPVALQFGSRLISIKVNNKFWKKKNESPNEATNDLKDFVIEIRRDFGLKYVYVWHALMGYWGGVHTDAPETKKYNSQLRYPLQSQGNLANMRDFAMDCMEKYGVDTIDPSKISEFYDDLHKYLASQDVDGVKVDVQNILETLGTGLGGRVSLTKQFQQALEKSIAANFQDNSIICCMGQNTDSIYNCKRSAITRASDDYQPRNQTSQTTHVAAVAFNSIFLGEIVVPDWDMFYSRHYAAEFHAVARAVGGCGIYVSDKPGQHDFTVLKRLVLPDGSVLRAKYPGRPSRDCLFNDPVMDGKSLLKIWNLNKFSGVLGIFNCQGAGSWPGLHSNVENSTCSELSGRVSPADIEYFEEISGETWTGDCAIFLFNSGSLVRLPKEGYLDVSLGVLQCDVFTISPIMFGVTPKGTFGWPLLGETLSFLRPHSSNSLGTFLQDHCSRYGKVFKSHLFCSPTIVSCDQELNYFILQNEDRLFQCSYPKPIHGVLGKSSMLVVVGDTHKRLRSVALSLVSTTKSKPDYLNDIEGTAIQILHSWRGKQQVIFCDEARKFTFNVIIKQVLGLTPDEPQTTKILEDFLTFMRGLISFPLYIPGTPYARAVQARTRISSTIKAIFEERKRNRGYSKRKSDFLEILLSVNNLSEDEKVSFVLDSLLGGYETTSLLMALAVQFLGQSPAALQQLKLEHRSIRSFKQRDEYLNWEDYKKMEFTQNVISEALRCGNIVKFVHRKALKDVRFKDYLIPSGWKILPVFSAVHLDPSLHGSTLEFHPWRWEKQSQTSKKFTPFGGGPRFCPGSELAKVETAFFLHHLVLNFRWRTVGVDQHPLAYPYVEFQSGLPLRVDPIL</sequence>
<dbReference type="InterPro" id="IPR017972">
    <property type="entry name" value="Cyt_P450_CS"/>
</dbReference>
<name>A0A9Q0KTJ2_9MAGN</name>
<evidence type="ECO:0000256" key="7">
    <source>
        <dbReference type="ARBA" id="ARBA00022989"/>
    </source>
</evidence>
<dbReference type="PRINTS" id="PR00385">
    <property type="entry name" value="P450"/>
</dbReference>
<dbReference type="InterPro" id="IPR002401">
    <property type="entry name" value="Cyt_P450_E_grp-I"/>
</dbReference>
<evidence type="ECO:0000256" key="8">
    <source>
        <dbReference type="ARBA" id="ARBA00023136"/>
    </source>
</evidence>
<gene>
    <name evidence="17" type="ORF">NE237_001548</name>
</gene>
<dbReference type="InterPro" id="IPR001128">
    <property type="entry name" value="Cyt_P450"/>
</dbReference>
<feature type="binding site" description="axial binding residue" evidence="16">
    <location>
        <position position="1071"/>
    </location>
    <ligand>
        <name>heme</name>
        <dbReference type="ChEBI" id="CHEBI:30413"/>
    </ligand>
    <ligandPart>
        <name>Fe</name>
        <dbReference type="ChEBI" id="CHEBI:18248"/>
    </ligandPart>
</feature>
<dbReference type="Pfam" id="PF00067">
    <property type="entry name" value="p450"/>
    <property type="match status" value="1"/>
</dbReference>
<protein>
    <recommendedName>
        <fullName evidence="14">Cytochrome P450 724B1</fullName>
        <ecNumber evidence="4">2.4.1.82</ecNumber>
    </recommendedName>
    <alternativeName>
        <fullName evidence="15">(22S)-22-hydroxycampesterol synthase</fullName>
    </alternativeName>
</protein>
<evidence type="ECO:0000256" key="15">
    <source>
        <dbReference type="ARBA" id="ARBA00077474"/>
    </source>
</evidence>
<dbReference type="FunFam" id="1.10.630.10:FF:000057">
    <property type="entry name" value="Cytochrome P450 724B1"/>
    <property type="match status" value="1"/>
</dbReference>
<dbReference type="PROSITE" id="PS00086">
    <property type="entry name" value="CYTOCHROME_P450"/>
    <property type="match status" value="1"/>
</dbReference>
<comment type="pathway">
    <text evidence="10">Plant hormone biosynthesis; brassinosteroid biosynthesis.</text>
</comment>
<keyword evidence="5" id="KW-0812">Transmembrane</keyword>
<evidence type="ECO:0000313" key="18">
    <source>
        <dbReference type="Proteomes" id="UP001141806"/>
    </source>
</evidence>
<comment type="cofactor">
    <cofactor evidence="16">
        <name>heme</name>
        <dbReference type="ChEBI" id="CHEBI:30413"/>
    </cofactor>
</comment>
<comment type="subcellular location">
    <subcellularLocation>
        <location evidence="1">Membrane</location>
    </subcellularLocation>
</comment>
<keyword evidence="16" id="KW-0408">Iron</keyword>
<dbReference type="Pfam" id="PF05691">
    <property type="entry name" value="Raffinose_syn"/>
    <property type="match status" value="1"/>
</dbReference>
<dbReference type="CDD" id="cd11043">
    <property type="entry name" value="CYP90-like"/>
    <property type="match status" value="1"/>
</dbReference>
<dbReference type="GO" id="GO:0020037">
    <property type="term" value="F:heme binding"/>
    <property type="evidence" value="ECO:0007669"/>
    <property type="project" value="InterPro"/>
</dbReference>
<keyword evidence="7" id="KW-1133">Transmembrane helix</keyword>
<dbReference type="PANTHER" id="PTHR31268:SF26">
    <property type="entry name" value="GALACTINOL--SUCROSE GALACTOSYLTRANSFERASE"/>
    <property type="match status" value="1"/>
</dbReference>
<dbReference type="GO" id="GO:0004497">
    <property type="term" value="F:monooxygenase activity"/>
    <property type="evidence" value="ECO:0007669"/>
    <property type="project" value="InterPro"/>
</dbReference>
<dbReference type="FunFam" id="3.20.20.70:FF:000504">
    <property type="entry name" value="Uncharacterized protein"/>
    <property type="match status" value="1"/>
</dbReference>
<dbReference type="PRINTS" id="PR00463">
    <property type="entry name" value="EP450I"/>
</dbReference>
<dbReference type="GO" id="GO:0047274">
    <property type="term" value="F:galactinol-sucrose galactosyltransferase activity"/>
    <property type="evidence" value="ECO:0007669"/>
    <property type="project" value="UniProtKB-EC"/>
</dbReference>
<evidence type="ECO:0000256" key="3">
    <source>
        <dbReference type="ARBA" id="ARBA00007240"/>
    </source>
</evidence>
<dbReference type="SUPFAM" id="SSF48264">
    <property type="entry name" value="Cytochrome P450"/>
    <property type="match status" value="1"/>
</dbReference>
<dbReference type="EC" id="2.4.1.82" evidence="4"/>
<dbReference type="InterPro" id="IPR013785">
    <property type="entry name" value="Aldolase_TIM"/>
</dbReference>
<evidence type="ECO:0000313" key="17">
    <source>
        <dbReference type="EMBL" id="KAJ4976442.1"/>
    </source>
</evidence>
<dbReference type="GO" id="GO:0005506">
    <property type="term" value="F:iron ion binding"/>
    <property type="evidence" value="ECO:0007669"/>
    <property type="project" value="InterPro"/>
</dbReference>
<evidence type="ECO:0000256" key="1">
    <source>
        <dbReference type="ARBA" id="ARBA00004370"/>
    </source>
</evidence>
<dbReference type="InterPro" id="IPR008811">
    <property type="entry name" value="Glycosyl_hydrolases_36"/>
</dbReference>